<sequence length="16" mass="1884">MRTKLLFLVHLQEGQA</sequence>
<organism evidence="1 2">
    <name type="scientific">Allacma fusca</name>
    <dbReference type="NCBI Taxonomy" id="39272"/>
    <lineage>
        <taxon>Eukaryota</taxon>
        <taxon>Metazoa</taxon>
        <taxon>Ecdysozoa</taxon>
        <taxon>Arthropoda</taxon>
        <taxon>Hexapoda</taxon>
        <taxon>Collembola</taxon>
        <taxon>Symphypleona</taxon>
        <taxon>Sminthuridae</taxon>
        <taxon>Allacma</taxon>
    </lineage>
</organism>
<accession>A0A8J2J9Z9</accession>
<protein>
    <submittedName>
        <fullName evidence="1">Uncharacterized protein</fullName>
    </submittedName>
</protein>
<dbReference type="EMBL" id="CAJVCH010040088">
    <property type="protein sequence ID" value="CAG7716646.1"/>
    <property type="molecule type" value="Genomic_DNA"/>
</dbReference>
<keyword evidence="2" id="KW-1185">Reference proteome</keyword>
<evidence type="ECO:0000313" key="1">
    <source>
        <dbReference type="EMBL" id="CAG7716646.1"/>
    </source>
</evidence>
<evidence type="ECO:0000313" key="2">
    <source>
        <dbReference type="Proteomes" id="UP000708208"/>
    </source>
</evidence>
<reference evidence="1" key="1">
    <citation type="submission" date="2021-06" db="EMBL/GenBank/DDBJ databases">
        <authorList>
            <person name="Hodson N. C."/>
            <person name="Mongue J. A."/>
            <person name="Jaron S. K."/>
        </authorList>
    </citation>
    <scope>NUCLEOTIDE SEQUENCE</scope>
</reference>
<dbReference type="Proteomes" id="UP000708208">
    <property type="component" value="Unassembled WGS sequence"/>
</dbReference>
<gene>
    <name evidence="1" type="ORF">AFUS01_LOCUS6144</name>
</gene>
<proteinExistence type="predicted"/>
<feature type="non-terminal residue" evidence="1">
    <location>
        <position position="16"/>
    </location>
</feature>
<name>A0A8J2J9Z9_9HEXA</name>
<comment type="caution">
    <text evidence="1">The sequence shown here is derived from an EMBL/GenBank/DDBJ whole genome shotgun (WGS) entry which is preliminary data.</text>
</comment>
<dbReference type="AlphaFoldDB" id="A0A8J2J9Z9"/>